<keyword evidence="5" id="KW-0997">Cell inner membrane</keyword>
<evidence type="ECO:0000256" key="8">
    <source>
        <dbReference type="ARBA" id="ARBA00022692"/>
    </source>
</evidence>
<feature type="domain" description="PAC" evidence="17">
    <location>
        <begin position="433"/>
        <end position="485"/>
    </location>
</feature>
<dbReference type="SUPFAM" id="SSF55874">
    <property type="entry name" value="ATPase domain of HSP90 chaperone/DNA topoisomerase II/histidine kinase"/>
    <property type="match status" value="1"/>
</dbReference>
<dbReference type="FunFam" id="2.10.70.100:FF:000001">
    <property type="entry name" value="Sensory transduction histidine kinase"/>
    <property type="match status" value="1"/>
</dbReference>
<organism evidence="18 19">
    <name type="scientific">Thiohalophilus thiocyanatoxydans</name>
    <dbReference type="NCBI Taxonomy" id="381308"/>
    <lineage>
        <taxon>Bacteria</taxon>
        <taxon>Pseudomonadati</taxon>
        <taxon>Pseudomonadota</taxon>
        <taxon>Gammaproteobacteria</taxon>
        <taxon>Thiohalomonadales</taxon>
        <taxon>Thiohalophilaceae</taxon>
        <taxon>Thiohalophilus</taxon>
    </lineage>
</organism>
<keyword evidence="11" id="KW-0418">Kinase</keyword>
<dbReference type="Gene3D" id="1.10.287.130">
    <property type="match status" value="1"/>
</dbReference>
<dbReference type="InterPro" id="IPR003661">
    <property type="entry name" value="HisK_dim/P_dom"/>
</dbReference>
<dbReference type="SUPFAM" id="SSF55785">
    <property type="entry name" value="PYP-like sensor domain (PAS domain)"/>
    <property type="match status" value="1"/>
</dbReference>
<dbReference type="InterPro" id="IPR007895">
    <property type="entry name" value="MASE1"/>
</dbReference>
<feature type="transmembrane region" description="Helical" evidence="14">
    <location>
        <begin position="284"/>
        <end position="302"/>
    </location>
</feature>
<keyword evidence="10" id="KW-0547">Nucleotide-binding</keyword>
<keyword evidence="13 14" id="KW-0472">Membrane</keyword>
<protein>
    <recommendedName>
        <fullName evidence="3">histidine kinase</fullName>
        <ecNumber evidence="3">2.7.13.3</ecNumber>
    </recommendedName>
</protein>
<dbReference type="Pfam" id="PF00512">
    <property type="entry name" value="HisKA"/>
    <property type="match status" value="1"/>
</dbReference>
<dbReference type="Proteomes" id="UP000294914">
    <property type="component" value="Unassembled WGS sequence"/>
</dbReference>
<dbReference type="InterPro" id="IPR036097">
    <property type="entry name" value="HisK_dim/P_sf"/>
</dbReference>
<dbReference type="Pfam" id="PF08447">
    <property type="entry name" value="PAS_3"/>
    <property type="match status" value="1"/>
</dbReference>
<feature type="domain" description="Histidine kinase" evidence="15">
    <location>
        <begin position="505"/>
        <end position="719"/>
    </location>
</feature>
<dbReference type="InterPro" id="IPR004358">
    <property type="entry name" value="Sig_transdc_His_kin-like_C"/>
</dbReference>
<dbReference type="InterPro" id="IPR001610">
    <property type="entry name" value="PAC"/>
</dbReference>
<dbReference type="InterPro" id="IPR000014">
    <property type="entry name" value="PAS"/>
</dbReference>
<evidence type="ECO:0000256" key="13">
    <source>
        <dbReference type="ARBA" id="ARBA00023136"/>
    </source>
</evidence>
<dbReference type="SMART" id="SM00387">
    <property type="entry name" value="HATPase_c"/>
    <property type="match status" value="1"/>
</dbReference>
<dbReference type="EMBL" id="SOQX01000004">
    <property type="protein sequence ID" value="TDY00928.1"/>
    <property type="molecule type" value="Genomic_DNA"/>
</dbReference>
<evidence type="ECO:0000313" key="18">
    <source>
        <dbReference type="EMBL" id="TDY00928.1"/>
    </source>
</evidence>
<evidence type="ECO:0000256" key="5">
    <source>
        <dbReference type="ARBA" id="ARBA00022519"/>
    </source>
</evidence>
<evidence type="ECO:0000256" key="14">
    <source>
        <dbReference type="SAM" id="Phobius"/>
    </source>
</evidence>
<evidence type="ECO:0000256" key="9">
    <source>
        <dbReference type="ARBA" id="ARBA00022737"/>
    </source>
</evidence>
<dbReference type="CDD" id="cd00082">
    <property type="entry name" value="HisKA"/>
    <property type="match status" value="1"/>
</dbReference>
<dbReference type="GO" id="GO:0000166">
    <property type="term" value="F:nucleotide binding"/>
    <property type="evidence" value="ECO:0007669"/>
    <property type="project" value="UniProtKB-KW"/>
</dbReference>
<dbReference type="SUPFAM" id="SSF47384">
    <property type="entry name" value="Homodimeric domain of signal transducing histidine kinase"/>
    <property type="match status" value="1"/>
</dbReference>
<evidence type="ECO:0000256" key="7">
    <source>
        <dbReference type="ARBA" id="ARBA00022679"/>
    </source>
</evidence>
<comment type="subcellular location">
    <subcellularLocation>
        <location evidence="2">Cell inner membrane</location>
        <topology evidence="2">Multi-pass membrane protein</topology>
    </subcellularLocation>
</comment>
<dbReference type="SMART" id="SM00388">
    <property type="entry name" value="HisKA"/>
    <property type="match status" value="1"/>
</dbReference>
<keyword evidence="19" id="KW-1185">Reference proteome</keyword>
<name>A0A4R8IKM9_9GAMM</name>
<gene>
    <name evidence="18" type="ORF">EDC23_1673</name>
</gene>
<evidence type="ECO:0000313" key="19">
    <source>
        <dbReference type="Proteomes" id="UP000294914"/>
    </source>
</evidence>
<evidence type="ECO:0000256" key="11">
    <source>
        <dbReference type="ARBA" id="ARBA00022777"/>
    </source>
</evidence>
<dbReference type="GO" id="GO:0005886">
    <property type="term" value="C:plasma membrane"/>
    <property type="evidence" value="ECO:0007669"/>
    <property type="project" value="UniProtKB-SubCell"/>
</dbReference>
<dbReference type="InterPro" id="IPR036890">
    <property type="entry name" value="HATPase_C_sf"/>
</dbReference>
<feature type="transmembrane region" description="Helical" evidence="14">
    <location>
        <begin position="141"/>
        <end position="161"/>
    </location>
</feature>
<dbReference type="SMART" id="SM00091">
    <property type="entry name" value="PAS"/>
    <property type="match status" value="1"/>
</dbReference>
<keyword evidence="7" id="KW-0808">Transferase</keyword>
<dbReference type="AlphaFoldDB" id="A0A4R8IKM9"/>
<dbReference type="PROSITE" id="PS50113">
    <property type="entry name" value="PAC"/>
    <property type="match status" value="1"/>
</dbReference>
<dbReference type="InterPro" id="IPR000700">
    <property type="entry name" value="PAS-assoc_C"/>
</dbReference>
<evidence type="ECO:0000256" key="12">
    <source>
        <dbReference type="ARBA" id="ARBA00022989"/>
    </source>
</evidence>
<feature type="transmembrane region" description="Helical" evidence="14">
    <location>
        <begin position="181"/>
        <end position="202"/>
    </location>
</feature>
<dbReference type="EC" id="2.7.13.3" evidence="3"/>
<proteinExistence type="predicted"/>
<evidence type="ECO:0000256" key="4">
    <source>
        <dbReference type="ARBA" id="ARBA00022475"/>
    </source>
</evidence>
<dbReference type="PANTHER" id="PTHR43304">
    <property type="entry name" value="PHYTOCHROME-LIKE PROTEIN CPH1"/>
    <property type="match status" value="1"/>
</dbReference>
<dbReference type="PROSITE" id="PS50112">
    <property type="entry name" value="PAS"/>
    <property type="match status" value="1"/>
</dbReference>
<feature type="transmembrane region" description="Helical" evidence="14">
    <location>
        <begin position="42"/>
        <end position="65"/>
    </location>
</feature>
<sequence>MGLSHTVSGRNQDLTAIAVLNLKSRFILPGQLTWPGSLKSSVLVLLFGFTYFLLGEVGLGIDTGYAGVTPFWPPSGLALLVFILYGPRYWPGIFIGIGLLAYSQAMPLAVAFLAACGHVLEALAGWYLLNRFWVKLDFRRVTDVLHFAAIAFSAPLISSLFGSTAMMVSNLVSWTDFILVWSMWWLGDATGILLLVPFVLIWRNLLYYCRDGADDSLLGAEIGEDCQYILKSNRIGQLSIYVVLLTLAALYGFSGAEVNTTGRLGLFYLVLPLTVFIAISFEQFGATLASILVSIILLFSYHPGWGPYPGSSDILNLLIVVIFICITVITAMVVAALFTERRQSEKALRKSHKRLQESELRLRQLSENIHEVFWLVDANDSHVIYISPSCRDTWGREPGAFYENPGEWGASLHPEDRERVFAEFENFKHNGRFEMQYRIVRPDGDVRWIRDKGFPVYNEAGYIYRLAGIAEDITEQKLAEEQKLQQEEERSRLSRYISVGELGNSLAHEINQPLTSIMCYAQGGLNRSKEGRLSEKDIQDIFGRLSGEAERAGRIINKLRDFVKRKDIRFSPVDINALLQDSLQLVDNKIKTGDVRVTYVLGDSLPLIMTDPVLTQQVILNLVINAVESMQEVESERVLTIVTEQGGDYVTISFRDTGIGIPQELQKEIFAPLFTTKQQGVGLGLSIASSIIESMGGELRAWPGDGSGYVFAFSLPIRHKHDRSSDALSNW</sequence>
<evidence type="ECO:0000259" key="16">
    <source>
        <dbReference type="PROSITE" id="PS50112"/>
    </source>
</evidence>
<feature type="transmembrane region" description="Helical" evidence="14">
    <location>
        <begin position="262"/>
        <end position="279"/>
    </location>
</feature>
<evidence type="ECO:0000256" key="3">
    <source>
        <dbReference type="ARBA" id="ARBA00012438"/>
    </source>
</evidence>
<evidence type="ECO:0000259" key="17">
    <source>
        <dbReference type="PROSITE" id="PS50113"/>
    </source>
</evidence>
<dbReference type="InterPro" id="IPR052162">
    <property type="entry name" value="Sensor_kinase/Photoreceptor"/>
</dbReference>
<feature type="transmembrane region" description="Helical" evidence="14">
    <location>
        <begin position="238"/>
        <end position="256"/>
    </location>
</feature>
<dbReference type="GO" id="GO:0000155">
    <property type="term" value="F:phosphorelay sensor kinase activity"/>
    <property type="evidence" value="ECO:0007669"/>
    <property type="project" value="InterPro"/>
</dbReference>
<dbReference type="InterPro" id="IPR035965">
    <property type="entry name" value="PAS-like_dom_sf"/>
</dbReference>
<evidence type="ECO:0000256" key="1">
    <source>
        <dbReference type="ARBA" id="ARBA00000085"/>
    </source>
</evidence>
<dbReference type="PRINTS" id="PR00344">
    <property type="entry name" value="BCTRLSENSOR"/>
</dbReference>
<keyword evidence="12 14" id="KW-1133">Transmembrane helix</keyword>
<evidence type="ECO:0000256" key="2">
    <source>
        <dbReference type="ARBA" id="ARBA00004429"/>
    </source>
</evidence>
<accession>A0A4R8IKM9</accession>
<reference evidence="18 19" key="1">
    <citation type="submission" date="2019-03" db="EMBL/GenBank/DDBJ databases">
        <title>Genomic Encyclopedia of Type Strains, Phase IV (KMG-IV): sequencing the most valuable type-strain genomes for metagenomic binning, comparative biology and taxonomic classification.</title>
        <authorList>
            <person name="Goeker M."/>
        </authorList>
    </citation>
    <scope>NUCLEOTIDE SEQUENCE [LARGE SCALE GENOMIC DNA]</scope>
    <source>
        <strain evidence="18 19">DSM 16326</strain>
    </source>
</reference>
<dbReference type="InterPro" id="IPR013655">
    <property type="entry name" value="PAS_fold_3"/>
</dbReference>
<keyword evidence="8 14" id="KW-0812">Transmembrane</keyword>
<dbReference type="Gene3D" id="3.30.450.20">
    <property type="entry name" value="PAS domain"/>
    <property type="match status" value="1"/>
</dbReference>
<dbReference type="SMART" id="SM00086">
    <property type="entry name" value="PAC"/>
    <property type="match status" value="1"/>
</dbReference>
<keyword evidence="6" id="KW-0597">Phosphoprotein</keyword>
<dbReference type="Gene3D" id="3.30.565.10">
    <property type="entry name" value="Histidine kinase-like ATPase, C-terminal domain"/>
    <property type="match status" value="1"/>
</dbReference>
<feature type="transmembrane region" description="Helical" evidence="14">
    <location>
        <begin position="77"/>
        <end position="102"/>
    </location>
</feature>
<feature type="transmembrane region" description="Helical" evidence="14">
    <location>
        <begin position="314"/>
        <end position="339"/>
    </location>
</feature>
<dbReference type="NCBIfam" id="TIGR00229">
    <property type="entry name" value="sensory_box"/>
    <property type="match status" value="1"/>
</dbReference>
<evidence type="ECO:0000256" key="6">
    <source>
        <dbReference type="ARBA" id="ARBA00022553"/>
    </source>
</evidence>
<evidence type="ECO:0000256" key="10">
    <source>
        <dbReference type="ARBA" id="ARBA00022741"/>
    </source>
</evidence>
<evidence type="ECO:0000259" key="15">
    <source>
        <dbReference type="PROSITE" id="PS50109"/>
    </source>
</evidence>
<comment type="catalytic activity">
    <reaction evidence="1">
        <text>ATP + protein L-histidine = ADP + protein N-phospho-L-histidine.</text>
        <dbReference type="EC" id="2.7.13.3"/>
    </reaction>
</comment>
<dbReference type="Pfam" id="PF05231">
    <property type="entry name" value="MASE1"/>
    <property type="match status" value="1"/>
</dbReference>
<dbReference type="CDD" id="cd00130">
    <property type="entry name" value="PAS"/>
    <property type="match status" value="1"/>
</dbReference>
<feature type="domain" description="PAS" evidence="16">
    <location>
        <begin position="358"/>
        <end position="431"/>
    </location>
</feature>
<dbReference type="InterPro" id="IPR003594">
    <property type="entry name" value="HATPase_dom"/>
</dbReference>
<dbReference type="PANTHER" id="PTHR43304:SF1">
    <property type="entry name" value="PAC DOMAIN-CONTAINING PROTEIN"/>
    <property type="match status" value="1"/>
</dbReference>
<keyword evidence="9" id="KW-0677">Repeat</keyword>
<dbReference type="InterPro" id="IPR005467">
    <property type="entry name" value="His_kinase_dom"/>
</dbReference>
<keyword evidence="4" id="KW-1003">Cell membrane</keyword>
<comment type="caution">
    <text evidence="18">The sequence shown here is derived from an EMBL/GenBank/DDBJ whole genome shotgun (WGS) entry which is preliminary data.</text>
</comment>
<dbReference type="Pfam" id="PF02518">
    <property type="entry name" value="HATPase_c"/>
    <property type="match status" value="1"/>
</dbReference>
<feature type="transmembrane region" description="Helical" evidence="14">
    <location>
        <begin position="108"/>
        <end position="129"/>
    </location>
</feature>
<dbReference type="PROSITE" id="PS50109">
    <property type="entry name" value="HIS_KIN"/>
    <property type="match status" value="1"/>
</dbReference>